<dbReference type="KEGG" id="mphe:HGG69_01070"/>
<gene>
    <name evidence="2" type="ORF">HGG69_01070</name>
</gene>
<sequence>MTANFLLLLITFICLLSIPLLKYSIKWRKYKSDDWLLKNNKLNLKWIINLIIGVTFLIYFLTIRWLPDLKNLKTMDIKHSVGMSDYELYKYSYTYSKVFLLDWCPFFSIIFAIIAIFDRKMRIIHFFGFIVFCFGTLTIIGGFIENKNLNWSNFFEYVTIGIKPNSIYFGLHFFMAFFGLYNFALLKKDPLKTNFNFLCYLF</sequence>
<feature type="transmembrane region" description="Helical" evidence="1">
    <location>
        <begin position="46"/>
        <end position="66"/>
    </location>
</feature>
<keyword evidence="1" id="KW-0812">Transmembrane</keyword>
<dbReference type="Pfam" id="PF17349">
    <property type="entry name" value="DUF5378"/>
    <property type="match status" value="1"/>
</dbReference>
<feature type="transmembrane region" description="Helical" evidence="1">
    <location>
        <begin position="98"/>
        <end position="117"/>
    </location>
</feature>
<keyword evidence="3" id="KW-1185">Reference proteome</keyword>
<dbReference type="EMBL" id="CP051481">
    <property type="protein sequence ID" value="QJG66916.1"/>
    <property type="molecule type" value="Genomic_DNA"/>
</dbReference>
<proteinExistence type="predicted"/>
<feature type="transmembrane region" description="Helical" evidence="1">
    <location>
        <begin position="6"/>
        <end position="25"/>
    </location>
</feature>
<keyword evidence="1" id="KW-0472">Membrane</keyword>
<reference evidence="2 3" key="1">
    <citation type="submission" date="2020-04" db="EMBL/GenBank/DDBJ databases">
        <title>Novel Mycoplasma species detected in Phocoena phocoena (harbor porpoise) from the USA.</title>
        <authorList>
            <person name="Volokhov D.V."/>
        </authorList>
    </citation>
    <scope>NUCLEOTIDE SEQUENCE [LARGE SCALE GENOMIC DNA]</scope>
    <source>
        <strain evidence="2 3">Phocoena C-264-GEN</strain>
    </source>
</reference>
<evidence type="ECO:0000256" key="1">
    <source>
        <dbReference type="SAM" id="Phobius"/>
    </source>
</evidence>
<evidence type="ECO:0000313" key="2">
    <source>
        <dbReference type="EMBL" id="QJG66916.1"/>
    </source>
</evidence>
<dbReference type="InterPro" id="IPR035319">
    <property type="entry name" value="DUF5378"/>
</dbReference>
<name>A0A858U859_9MOLU</name>
<feature type="transmembrane region" description="Helical" evidence="1">
    <location>
        <begin position="167"/>
        <end position="186"/>
    </location>
</feature>
<organism evidence="2 3">
    <name type="scientific">Mycoplasma phocoenae</name>
    <dbReference type="NCBI Taxonomy" id="754517"/>
    <lineage>
        <taxon>Bacteria</taxon>
        <taxon>Bacillati</taxon>
        <taxon>Mycoplasmatota</taxon>
        <taxon>Mollicutes</taxon>
        <taxon>Mycoplasmataceae</taxon>
        <taxon>Mycoplasma</taxon>
    </lineage>
</organism>
<dbReference type="Proteomes" id="UP000501060">
    <property type="component" value="Chromosome"/>
</dbReference>
<feature type="transmembrane region" description="Helical" evidence="1">
    <location>
        <begin position="124"/>
        <end position="144"/>
    </location>
</feature>
<protein>
    <submittedName>
        <fullName evidence="2">DUF5378 family protein</fullName>
    </submittedName>
</protein>
<evidence type="ECO:0000313" key="3">
    <source>
        <dbReference type="Proteomes" id="UP000501060"/>
    </source>
</evidence>
<dbReference type="RefSeq" id="WP_169604967.1">
    <property type="nucleotide sequence ID" value="NZ_CP051481.1"/>
</dbReference>
<keyword evidence="1" id="KW-1133">Transmembrane helix</keyword>
<dbReference type="AlphaFoldDB" id="A0A858U859"/>
<accession>A0A858U859</accession>